<protein>
    <submittedName>
        <fullName evidence="2">Uncharacterized SAM-binding protein YcdF, DUF218 family</fullName>
    </submittedName>
</protein>
<dbReference type="STRING" id="1855283.SAMN05216382_2447"/>
<dbReference type="CDD" id="cd06259">
    <property type="entry name" value="YdcF-like"/>
    <property type="match status" value="1"/>
</dbReference>
<organism evidence="2 3">
    <name type="scientific">Sphingomonas palmae</name>
    <dbReference type="NCBI Taxonomy" id="1855283"/>
    <lineage>
        <taxon>Bacteria</taxon>
        <taxon>Pseudomonadati</taxon>
        <taxon>Pseudomonadota</taxon>
        <taxon>Alphaproteobacteria</taxon>
        <taxon>Sphingomonadales</taxon>
        <taxon>Sphingomonadaceae</taxon>
        <taxon>Sphingomonas</taxon>
    </lineage>
</organism>
<evidence type="ECO:0000313" key="3">
    <source>
        <dbReference type="Proteomes" id="UP000199214"/>
    </source>
</evidence>
<feature type="domain" description="DUF218" evidence="1">
    <location>
        <begin position="34"/>
        <end position="138"/>
    </location>
</feature>
<name>A0A1H7S7L8_9SPHN</name>
<evidence type="ECO:0000259" key="1">
    <source>
        <dbReference type="Pfam" id="PF02698"/>
    </source>
</evidence>
<accession>A0A1H7S7L8</accession>
<reference evidence="3" key="1">
    <citation type="submission" date="2016-10" db="EMBL/GenBank/DDBJ databases">
        <authorList>
            <person name="Varghese N."/>
            <person name="Submissions S."/>
        </authorList>
    </citation>
    <scope>NUCLEOTIDE SEQUENCE [LARGE SCALE GENOMIC DNA]</scope>
    <source>
        <strain evidence="3">JS21-1</strain>
    </source>
</reference>
<dbReference type="EMBL" id="FNZZ01000004">
    <property type="protein sequence ID" value="SEL67517.1"/>
    <property type="molecule type" value="Genomic_DNA"/>
</dbReference>
<keyword evidence="3" id="KW-1185">Reference proteome</keyword>
<sequence length="178" mass="19750">MIRRLVGLALIVWALGFALFAVTLPQPANDVRTDGIVVPTGAAGRIDRGLELLKAGQARRMLVTGTAPGVRQRDLVRTYGYAPVFACCVDLGQEAVDTRSNAEEIAGWVKTHRYRSVRLVTSNWHARRAGMELAQSLDPAVRVVIDGVPSQPSLAQLLNEYHKLLLRRAVLWWENWRG</sequence>
<proteinExistence type="predicted"/>
<dbReference type="Proteomes" id="UP000199214">
    <property type="component" value="Unassembled WGS sequence"/>
</dbReference>
<dbReference type="OrthoDB" id="9812311at2"/>
<evidence type="ECO:0000313" key="2">
    <source>
        <dbReference type="EMBL" id="SEL67517.1"/>
    </source>
</evidence>
<dbReference type="InterPro" id="IPR003848">
    <property type="entry name" value="DUF218"/>
</dbReference>
<dbReference type="RefSeq" id="WP_093006640.1">
    <property type="nucleotide sequence ID" value="NZ_FNZZ01000004.1"/>
</dbReference>
<dbReference type="Pfam" id="PF02698">
    <property type="entry name" value="DUF218"/>
    <property type="match status" value="1"/>
</dbReference>
<dbReference type="AlphaFoldDB" id="A0A1H7S7L8"/>
<gene>
    <name evidence="2" type="ORF">SAMN05216382_2447</name>
</gene>